<dbReference type="AlphaFoldDB" id="A0AAE1A9L4"/>
<reference evidence="1" key="1">
    <citation type="journal article" date="2023" name="G3 (Bethesda)">
        <title>A reference genome for the long-term kleptoplast-retaining sea slug Elysia crispata morphotype clarki.</title>
        <authorList>
            <person name="Eastman K.E."/>
            <person name="Pendleton A.L."/>
            <person name="Shaikh M.A."/>
            <person name="Suttiyut T."/>
            <person name="Ogas R."/>
            <person name="Tomko P."/>
            <person name="Gavelis G."/>
            <person name="Widhalm J.R."/>
            <person name="Wisecaver J.H."/>
        </authorList>
    </citation>
    <scope>NUCLEOTIDE SEQUENCE</scope>
    <source>
        <strain evidence="1">ECLA1</strain>
    </source>
</reference>
<comment type="caution">
    <text evidence="1">The sequence shown here is derived from an EMBL/GenBank/DDBJ whole genome shotgun (WGS) entry which is preliminary data.</text>
</comment>
<dbReference type="Proteomes" id="UP001283361">
    <property type="component" value="Unassembled WGS sequence"/>
</dbReference>
<gene>
    <name evidence="1" type="ORF">RRG08_017929</name>
</gene>
<protein>
    <submittedName>
        <fullName evidence="1">Uncharacterized protein</fullName>
    </submittedName>
</protein>
<organism evidence="1 2">
    <name type="scientific">Elysia crispata</name>
    <name type="common">lettuce slug</name>
    <dbReference type="NCBI Taxonomy" id="231223"/>
    <lineage>
        <taxon>Eukaryota</taxon>
        <taxon>Metazoa</taxon>
        <taxon>Spiralia</taxon>
        <taxon>Lophotrochozoa</taxon>
        <taxon>Mollusca</taxon>
        <taxon>Gastropoda</taxon>
        <taxon>Heterobranchia</taxon>
        <taxon>Euthyneura</taxon>
        <taxon>Panpulmonata</taxon>
        <taxon>Sacoglossa</taxon>
        <taxon>Placobranchoidea</taxon>
        <taxon>Plakobranchidae</taxon>
        <taxon>Elysia</taxon>
    </lineage>
</organism>
<evidence type="ECO:0000313" key="1">
    <source>
        <dbReference type="EMBL" id="KAK3783863.1"/>
    </source>
</evidence>
<name>A0AAE1A9L4_9GAST</name>
<dbReference type="EMBL" id="JAWDGP010002350">
    <property type="protein sequence ID" value="KAK3783863.1"/>
    <property type="molecule type" value="Genomic_DNA"/>
</dbReference>
<keyword evidence="2" id="KW-1185">Reference proteome</keyword>
<accession>A0AAE1A9L4</accession>
<proteinExistence type="predicted"/>
<evidence type="ECO:0000313" key="2">
    <source>
        <dbReference type="Proteomes" id="UP001283361"/>
    </source>
</evidence>
<sequence>MSAAPPLNYKSIGVWSSATGTTSTASRHTAVRAISISFCSVCLRLSKPRIPASPHELKSRESLIGPLDHLLGSINLLWVSNNLIKRLRINAEELHLSNSYLGVMLRISTNLSSSYLGVMLTTSTWPVHISVLGSVDIRNLCR</sequence>